<accession>A0A494ZXM0</accession>
<dbReference type="Proteomes" id="UP000269301">
    <property type="component" value="Unassembled WGS sequence"/>
</dbReference>
<organism evidence="1 2">
    <name type="scientific">Oceanobacillus halophilus</name>
    <dbReference type="NCBI Taxonomy" id="930130"/>
    <lineage>
        <taxon>Bacteria</taxon>
        <taxon>Bacillati</taxon>
        <taxon>Bacillota</taxon>
        <taxon>Bacilli</taxon>
        <taxon>Bacillales</taxon>
        <taxon>Bacillaceae</taxon>
        <taxon>Oceanobacillus</taxon>
    </lineage>
</organism>
<comment type="caution">
    <text evidence="1">The sequence shown here is derived from an EMBL/GenBank/DDBJ whole genome shotgun (WGS) entry which is preliminary data.</text>
</comment>
<name>A0A494ZXM0_9BACI</name>
<reference evidence="1 2" key="1">
    <citation type="journal article" date="2016" name="Int. J. Syst. Evol. Microbiol.">
        <title>Oceanobacillus halophilus sp. nov., a novel moderately halophilic bacterium from a hypersaline lake.</title>
        <authorList>
            <person name="Amoozegar M.A."/>
            <person name="Bagheri M."/>
            <person name="Makhdoumi A."/>
            <person name="Nikou M.M."/>
            <person name="Fazeli S.A.S."/>
            <person name="Schumann P."/>
            <person name="Sproer C."/>
            <person name="Sanchez-Porro C."/>
            <person name="Ventosa A."/>
        </authorList>
    </citation>
    <scope>NUCLEOTIDE SEQUENCE [LARGE SCALE GENOMIC DNA]</scope>
    <source>
        <strain evidence="1 2">DSM 23996</strain>
    </source>
</reference>
<evidence type="ECO:0000313" key="2">
    <source>
        <dbReference type="Proteomes" id="UP000269301"/>
    </source>
</evidence>
<keyword evidence="2" id="KW-1185">Reference proteome</keyword>
<dbReference type="EMBL" id="RBZP01000016">
    <property type="protein sequence ID" value="RKQ30804.1"/>
    <property type="molecule type" value="Genomic_DNA"/>
</dbReference>
<protein>
    <submittedName>
        <fullName evidence="1">Uncharacterized protein</fullName>
    </submittedName>
</protein>
<dbReference type="RefSeq" id="WP_121205495.1">
    <property type="nucleotide sequence ID" value="NZ_RBZP01000016.1"/>
</dbReference>
<dbReference type="AlphaFoldDB" id="A0A494ZXM0"/>
<proteinExistence type="predicted"/>
<gene>
    <name evidence="1" type="ORF">D8M06_15420</name>
</gene>
<evidence type="ECO:0000313" key="1">
    <source>
        <dbReference type="EMBL" id="RKQ30804.1"/>
    </source>
</evidence>
<sequence length="92" mass="10759">MQNTEDNPLGIYGTKSYFTECFKFSIMNNLFNEHPDSLKNIYNDLLTEVTVIAENQESKQRYLINLNKAYSNIRTELAGEKEEETLFELVLQ</sequence>